<accession>A0A1L1WB68</accession>
<dbReference type="GeneID" id="30689717"/>
<protein>
    <submittedName>
        <fullName evidence="2">Uncharacterized protein</fullName>
    </submittedName>
</protein>
<keyword evidence="1" id="KW-0812">Transmembrane</keyword>
<keyword evidence="1" id="KW-1133">Transmembrane helix</keyword>
<keyword evidence="1" id="KW-0472">Membrane</keyword>
<dbReference type="AlphaFoldDB" id="A0A1L1WB68"/>
<gene>
    <name evidence="2" type="primary">orf41</name>
</gene>
<evidence type="ECO:0000256" key="1">
    <source>
        <dbReference type="SAM" id="Phobius"/>
    </source>
</evidence>
<organism evidence="2">
    <name type="scientific">Membranoptera weeksiae</name>
    <dbReference type="NCBI Taxonomy" id="158720"/>
    <lineage>
        <taxon>Eukaryota</taxon>
        <taxon>Rhodophyta</taxon>
        <taxon>Florideophyceae</taxon>
        <taxon>Rhodymeniophycidae</taxon>
        <taxon>Ceramiales</taxon>
        <taxon>Delesseriaceae</taxon>
        <taxon>Membranoptera</taxon>
    </lineage>
</organism>
<dbReference type="EMBL" id="KJ513670">
    <property type="protein sequence ID" value="AIC36830.1"/>
    <property type="molecule type" value="Genomic_DNA"/>
</dbReference>
<name>A0A1L1WB68_9FLOR</name>
<dbReference type="RefSeq" id="YP_009332581.1">
    <property type="nucleotide sequence ID" value="NC_032396.1"/>
</dbReference>
<proteinExistence type="predicted"/>
<sequence>MFLRLIIFKVFPSKILIFLHLYLLCCYYIIFYNLYFLEKLT</sequence>
<keyword evidence="2" id="KW-0934">Plastid</keyword>
<feature type="transmembrane region" description="Helical" evidence="1">
    <location>
        <begin position="15"/>
        <end position="37"/>
    </location>
</feature>
<reference evidence="2" key="1">
    <citation type="submission" date="2014-03" db="EMBL/GenBank/DDBJ databases">
        <title>Molecular Investigation of Pacific North American Membranoptera.</title>
        <authorList>
            <person name="Hughey J.R."/>
            <person name="Hommersand M.H."/>
            <person name="Miller K.A."/>
            <person name="Fuller T."/>
            <person name="Lin S.-M."/>
        </authorList>
    </citation>
    <scope>NUCLEOTIDE SEQUENCE</scope>
</reference>
<keyword evidence="2" id="KW-0150">Chloroplast</keyword>
<evidence type="ECO:0000313" key="2">
    <source>
        <dbReference type="EMBL" id="AIC36830.1"/>
    </source>
</evidence>
<geneLocation type="chloroplast" evidence="2"/>